<dbReference type="CDD" id="cd17039">
    <property type="entry name" value="Ubl_ubiquitin_like"/>
    <property type="match status" value="1"/>
</dbReference>
<protein>
    <recommendedName>
        <fullName evidence="6">WLM domain-containing protein</fullName>
    </recommendedName>
</protein>
<dbReference type="RefSeq" id="XP_005702829.1">
    <property type="nucleotide sequence ID" value="XM_005702772.1"/>
</dbReference>
<dbReference type="InterPro" id="IPR013536">
    <property type="entry name" value="WLM_dom"/>
</dbReference>
<dbReference type="PROSITE" id="PS50053">
    <property type="entry name" value="UBIQUITIN_2"/>
    <property type="match status" value="1"/>
</dbReference>
<dbReference type="Proteomes" id="UP000030680">
    <property type="component" value="Unassembled WGS sequence"/>
</dbReference>
<dbReference type="GO" id="GO:0070628">
    <property type="term" value="F:proteasome binding"/>
    <property type="evidence" value="ECO:0007669"/>
    <property type="project" value="TreeGrafter"/>
</dbReference>
<evidence type="ECO:0000259" key="2">
    <source>
        <dbReference type="PROSITE" id="PS50053"/>
    </source>
</evidence>
<evidence type="ECO:0000313" key="4">
    <source>
        <dbReference type="EMBL" id="EME26310.1"/>
    </source>
</evidence>
<accession>M2WR79</accession>
<evidence type="ECO:0008006" key="6">
    <source>
        <dbReference type="Google" id="ProtNLM"/>
    </source>
</evidence>
<dbReference type="EMBL" id="KB454553">
    <property type="protein sequence ID" value="EME26310.1"/>
    <property type="molecule type" value="Genomic_DNA"/>
</dbReference>
<gene>
    <name evidence="4" type="ORF">Gasu_60400</name>
</gene>
<feature type="compositionally biased region" description="Acidic residues" evidence="1">
    <location>
        <begin position="316"/>
        <end position="328"/>
    </location>
</feature>
<dbReference type="OMA" id="KASQCME"/>
<dbReference type="Pfam" id="PF08325">
    <property type="entry name" value="WLM"/>
    <property type="match status" value="1"/>
</dbReference>
<dbReference type="Gene3D" id="3.30.2010.10">
    <property type="entry name" value="Metalloproteases ('zincins'), catalytic domain"/>
    <property type="match status" value="1"/>
</dbReference>
<dbReference type="EMBL" id="KB454553">
    <property type="protein sequence ID" value="EME26309.1"/>
    <property type="molecule type" value="Genomic_DNA"/>
</dbReference>
<name>M2WR79_GALSU</name>
<dbReference type="KEGG" id="gsl:Gasu_60400"/>
<sequence>MNNTSSESSLLPIKISYRSTQYRLFVEKSCKVLELKRKIRELVDIQVPILTLLVAGKKLQDDQQQLVSFFNQQKGELHILVLASSSEAVQQIQQSKSDPLMRPLEQQKSINRLPSRRRDSKRMFCEVVSLEGFLDKQRAQEILERLASERGVLTVVEKYNLSITRIKEMYPCGKVGIDPICVLGLNKGNEIQLRLRTDDLQGFRSYDRILKVLFHELAHCRYGKHNREFYAFMNQLEKEAEAADWTKHGGRRLLDSVASEVQQVTTEESSRGLLGYNGALGGKPRRKSPREAAAEAAKLRMNKASQCMERKKNDDSVEDDETLSDNNI</sequence>
<dbReference type="InterPro" id="IPR029071">
    <property type="entry name" value="Ubiquitin-like_domsf"/>
</dbReference>
<dbReference type="SUPFAM" id="SSF54236">
    <property type="entry name" value="Ubiquitin-like"/>
    <property type="match status" value="1"/>
</dbReference>
<dbReference type="PANTHER" id="PTHR47795">
    <property type="entry name" value="UBIQUITIN AND WLM DOMAIN-CONTAINING METALLOPROTEASE SPCC1442.07C"/>
    <property type="match status" value="1"/>
</dbReference>
<dbReference type="PROSITE" id="PS51397">
    <property type="entry name" value="WLM"/>
    <property type="match status" value="1"/>
</dbReference>
<evidence type="ECO:0000256" key="1">
    <source>
        <dbReference type="SAM" id="MobiDB-lite"/>
    </source>
</evidence>
<dbReference type="GeneID" id="17085290"/>
<dbReference type="STRING" id="130081.M2WR79"/>
<dbReference type="AlphaFoldDB" id="M2WR79"/>
<dbReference type="OrthoDB" id="49605at2759"/>
<keyword evidence="5" id="KW-1185">Reference proteome</keyword>
<feature type="domain" description="WLM" evidence="3">
    <location>
        <begin position="115"/>
        <end position="302"/>
    </location>
</feature>
<organism evidence="4 5">
    <name type="scientific">Galdieria sulphuraria</name>
    <name type="common">Red alga</name>
    <dbReference type="NCBI Taxonomy" id="130081"/>
    <lineage>
        <taxon>Eukaryota</taxon>
        <taxon>Rhodophyta</taxon>
        <taxon>Bangiophyceae</taxon>
        <taxon>Galdieriales</taxon>
        <taxon>Galdieriaceae</taxon>
        <taxon>Galdieria</taxon>
    </lineage>
</organism>
<feature type="domain" description="Ubiquitin-like" evidence="2">
    <location>
        <begin position="13"/>
        <end position="63"/>
    </location>
</feature>
<dbReference type="RefSeq" id="XP_005702830.1">
    <property type="nucleotide sequence ID" value="XM_005702773.1"/>
</dbReference>
<dbReference type="eggNOG" id="KOG4842">
    <property type="taxonomic scope" value="Eukaryota"/>
</dbReference>
<dbReference type="InterPro" id="IPR000626">
    <property type="entry name" value="Ubiquitin-like_dom"/>
</dbReference>
<reference evidence="4" key="2">
    <citation type="journal article" date="2013" name="Science">
        <title>Gene Transfer from Bacteria and Archaea Facilitated Evolution of an Extremophilic Eukaryote.</title>
        <authorList>
            <person name="Schoenknecht G."/>
            <person name="Chen W.-H."/>
            <person name="Ternes C.M."/>
            <person name="Barbier G.G."/>
            <person name="Shrestha R.P."/>
            <person name="Stanke M."/>
            <person name="Brautigam A."/>
            <person name="Baker B.J."/>
            <person name="Banfield J.F."/>
            <person name="Garavito R.M."/>
            <person name="Carr K."/>
            <person name="Wilkerson C."/>
            <person name="Rensing S.A."/>
            <person name="Gagneul D."/>
            <person name="Dickenson N.E."/>
            <person name="Oesterhelt C."/>
            <person name="Lercher M.J."/>
            <person name="Weber A.P.M."/>
        </authorList>
    </citation>
    <scope>NUCLEOTIDE SEQUENCE</scope>
    <source>
        <strain evidence="4">074W</strain>
    </source>
</reference>
<dbReference type="Gramene" id="EME26309">
    <property type="protein sequence ID" value="EME26309"/>
    <property type="gene ID" value="Gasu_60400"/>
</dbReference>
<feature type="region of interest" description="Disordered" evidence="1">
    <location>
        <begin position="272"/>
        <end position="328"/>
    </location>
</feature>
<dbReference type="PANTHER" id="PTHR47795:SF1">
    <property type="entry name" value="DNA-DEPENDENT METALLOPROTEASE WSS1 HOMOLOG 2"/>
    <property type="match status" value="1"/>
</dbReference>
<reference evidence="5" key="1">
    <citation type="journal article" date="2013" name="Science">
        <title>Gene transfer from bacteria and archaea facilitated evolution of an extremophilic eukaryote.</title>
        <authorList>
            <person name="Schonknecht G."/>
            <person name="Chen W.H."/>
            <person name="Ternes C.M."/>
            <person name="Barbier G.G."/>
            <person name="Shrestha R.P."/>
            <person name="Stanke M."/>
            <person name="Brautigam A."/>
            <person name="Baker B.J."/>
            <person name="Banfield J.F."/>
            <person name="Garavito R.M."/>
            <person name="Carr K."/>
            <person name="Wilkerson C."/>
            <person name="Rensing S.A."/>
            <person name="Gagneul D."/>
            <person name="Dickenson N.E."/>
            <person name="Oesterhelt C."/>
            <person name="Lercher M.J."/>
            <person name="Weber A.P."/>
        </authorList>
    </citation>
    <scope>NUCLEOTIDE SEQUENCE [LARGE SCALE GENOMIC DNA]</scope>
    <source>
        <strain evidence="5">074W</strain>
    </source>
</reference>
<evidence type="ECO:0000313" key="5">
    <source>
        <dbReference type="Proteomes" id="UP000030680"/>
    </source>
</evidence>
<dbReference type="Gene3D" id="3.10.20.90">
    <property type="entry name" value="Phosphatidylinositol 3-kinase Catalytic Subunit, Chain A, domain 1"/>
    <property type="match status" value="1"/>
</dbReference>
<evidence type="ECO:0000259" key="3">
    <source>
        <dbReference type="PROSITE" id="PS51397"/>
    </source>
</evidence>
<dbReference type="Gramene" id="EME26310">
    <property type="protein sequence ID" value="EME26310"/>
    <property type="gene ID" value="Gasu_60400"/>
</dbReference>
<proteinExistence type="predicted"/>